<evidence type="ECO:0000256" key="3">
    <source>
        <dbReference type="HAMAP-Rule" id="MF_01678"/>
    </source>
</evidence>
<dbReference type="InterPro" id="IPR000649">
    <property type="entry name" value="IF-2B-related"/>
</dbReference>
<organism evidence="4 5">
    <name type="scientific">Candidatus Aveggerthella stercoripullorum</name>
    <dbReference type="NCBI Taxonomy" id="2840688"/>
    <lineage>
        <taxon>Bacteria</taxon>
        <taxon>Bacillati</taxon>
        <taxon>Actinomycetota</taxon>
        <taxon>Coriobacteriia</taxon>
        <taxon>Eggerthellales</taxon>
        <taxon>Eggerthellaceae</taxon>
        <taxon>Eggerthellaceae incertae sedis</taxon>
        <taxon>Candidatus Aveggerthella</taxon>
    </lineage>
</organism>
<feature type="binding site" evidence="3">
    <location>
        <begin position="279"/>
        <end position="280"/>
    </location>
    <ligand>
        <name>substrate</name>
    </ligand>
</feature>
<dbReference type="InterPro" id="IPR042529">
    <property type="entry name" value="IF_2B-like_C"/>
</dbReference>
<dbReference type="Pfam" id="PF01008">
    <property type="entry name" value="IF-2B"/>
    <property type="match status" value="1"/>
</dbReference>
<dbReference type="EMBL" id="DVGB01000004">
    <property type="protein sequence ID" value="HIR00747.1"/>
    <property type="molecule type" value="Genomic_DNA"/>
</dbReference>
<evidence type="ECO:0000256" key="1">
    <source>
        <dbReference type="ARBA" id="ARBA00023235"/>
    </source>
</evidence>
<name>A0A9D0ZYN6_9ACTN</name>
<comment type="similarity">
    <text evidence="3">Belongs to the EIF-2B alpha/beta/delta subunits family. MtnA subfamily.</text>
</comment>
<evidence type="ECO:0000313" key="4">
    <source>
        <dbReference type="EMBL" id="HIR00747.1"/>
    </source>
</evidence>
<feature type="binding site" evidence="3">
    <location>
        <position position="119"/>
    </location>
    <ligand>
        <name>substrate</name>
    </ligand>
</feature>
<sequence>MGVEALPRTIAWVAQDGADGVDGAVVRLVEQRELPARLVFWDVRCVEELEDAIASLAVRGAPALGLAGAFGVCLAGVELLSGAGDRRHGSESGFDAASHGAEAFLGALEPLARHLAAVRPTAVNLAWGVEQALGAVRAAVVQGVSARTALAHAIAQAQELAREDEVANRAIGAYGAALLPDGARVLTHCNAGSLACGFYGTALGVVYAAFEQGKLAHVYADETRPVGQGARLTMWELTQAGVPCTLQCDGMAASLMAAGKVDAVVVGADRIAANGDTANKIGTYPLAISAAYHGIPFYVAAPTSTVDASLPDGSGIPIEYRDAREVIDVEGFSPDVFNPSFDVTPAALIAGIVTERGVYEPGEILQALSL</sequence>
<dbReference type="HAMAP" id="MF_01678">
    <property type="entry name" value="Salvage_MtnA"/>
    <property type="match status" value="1"/>
</dbReference>
<dbReference type="InterPro" id="IPR011559">
    <property type="entry name" value="Initiation_fac_2B_a/b/d"/>
</dbReference>
<dbReference type="EC" id="5.3.1.23" evidence="3"/>
<reference evidence="4" key="2">
    <citation type="journal article" date="2021" name="PeerJ">
        <title>Extensive microbial diversity within the chicken gut microbiome revealed by metagenomics and culture.</title>
        <authorList>
            <person name="Gilroy R."/>
            <person name="Ravi A."/>
            <person name="Getino M."/>
            <person name="Pursley I."/>
            <person name="Horton D.L."/>
            <person name="Alikhan N.F."/>
            <person name="Baker D."/>
            <person name="Gharbi K."/>
            <person name="Hall N."/>
            <person name="Watson M."/>
            <person name="Adriaenssens E.M."/>
            <person name="Foster-Nyarko E."/>
            <person name="Jarju S."/>
            <person name="Secka A."/>
            <person name="Antonio M."/>
            <person name="Oren A."/>
            <person name="Chaudhuri R.R."/>
            <person name="La Ragione R."/>
            <person name="Hildebrand F."/>
            <person name="Pallen M.J."/>
        </authorList>
    </citation>
    <scope>NUCLEOTIDE SEQUENCE</scope>
    <source>
        <strain evidence="4">ChiGjej1B1-2707</strain>
    </source>
</reference>
<dbReference type="NCBIfam" id="NF004326">
    <property type="entry name" value="PRK05720.1"/>
    <property type="match status" value="1"/>
</dbReference>
<comment type="catalytic activity">
    <reaction evidence="2 3">
        <text>5-(methylsulfanyl)-alpha-D-ribose 1-phosphate = 5-(methylsulfanyl)-D-ribulose 1-phosphate</text>
        <dbReference type="Rhea" id="RHEA:19989"/>
        <dbReference type="ChEBI" id="CHEBI:58533"/>
        <dbReference type="ChEBI" id="CHEBI:58548"/>
        <dbReference type="EC" id="5.3.1.23"/>
    </reaction>
</comment>
<protein>
    <recommendedName>
        <fullName evidence="3">Methylthioribose-1-phosphate isomerase</fullName>
        <shortName evidence="3">M1Pi</shortName>
        <shortName evidence="3">MTR-1-P isomerase</shortName>
        <ecNumber evidence="3">5.3.1.23</ecNumber>
    </recommendedName>
    <alternativeName>
        <fullName evidence="3">S-methyl-5-thioribose-1-phosphate isomerase</fullName>
    </alternativeName>
</protein>
<feature type="binding site" evidence="3">
    <location>
        <position position="228"/>
    </location>
    <ligand>
        <name>substrate</name>
    </ligand>
</feature>
<comment type="function">
    <text evidence="3">Catalyzes the interconversion of methylthioribose-1-phosphate (MTR-1-P) into methylthioribulose-1-phosphate (MTRu-1-P).</text>
</comment>
<feature type="active site" description="Proton donor" evidence="3">
    <location>
        <position position="269"/>
    </location>
</feature>
<dbReference type="InterPro" id="IPR005251">
    <property type="entry name" value="IF-M1Pi"/>
</dbReference>
<dbReference type="PANTHER" id="PTHR43475:SF1">
    <property type="entry name" value="METHYLTHIORIBOSE-1-PHOSPHATE ISOMERASE"/>
    <property type="match status" value="1"/>
</dbReference>
<dbReference type="Gene3D" id="1.20.120.420">
    <property type="entry name" value="translation initiation factor eif-2b, domain 1"/>
    <property type="match status" value="1"/>
</dbReference>
<comment type="caution">
    <text evidence="4">The sequence shown here is derived from an EMBL/GenBank/DDBJ whole genome shotgun (WGS) entry which is preliminary data.</text>
</comment>
<dbReference type="SUPFAM" id="SSF100950">
    <property type="entry name" value="NagB/RpiA/CoA transferase-like"/>
    <property type="match status" value="1"/>
</dbReference>
<dbReference type="InterPro" id="IPR027363">
    <property type="entry name" value="M1Pi_N"/>
</dbReference>
<gene>
    <name evidence="3 4" type="primary">mtnA</name>
    <name evidence="4" type="ORF">IAA69_00495</name>
</gene>
<dbReference type="NCBIfam" id="TIGR00524">
    <property type="entry name" value="eIF-2B_rel"/>
    <property type="match status" value="1"/>
</dbReference>
<comment type="pathway">
    <text evidence="3">Amino-acid biosynthesis; L-methionine biosynthesis via salvage pathway; L-methionine from S-methyl-5-thio-alpha-D-ribose 1-phosphate: step 1/6.</text>
</comment>
<dbReference type="AlphaFoldDB" id="A0A9D0ZYN6"/>
<keyword evidence="3" id="KW-0028">Amino-acid biosynthesis</keyword>
<feature type="binding site" evidence="3">
    <location>
        <begin position="59"/>
        <end position="61"/>
    </location>
    <ligand>
        <name>substrate</name>
    </ligand>
</feature>
<feature type="site" description="Transition state stabilizer" evidence="3">
    <location>
        <position position="189"/>
    </location>
</feature>
<dbReference type="PANTHER" id="PTHR43475">
    <property type="entry name" value="METHYLTHIORIBOSE-1-PHOSPHATE ISOMERASE"/>
    <property type="match status" value="1"/>
</dbReference>
<dbReference type="FunFam" id="3.40.50.10470:FF:000006">
    <property type="entry name" value="Methylthioribose-1-phosphate isomerase"/>
    <property type="match status" value="1"/>
</dbReference>
<dbReference type="InterPro" id="IPR037171">
    <property type="entry name" value="NagB/RpiA_transferase-like"/>
</dbReference>
<proteinExistence type="inferred from homology"/>
<evidence type="ECO:0000313" key="5">
    <source>
        <dbReference type="Proteomes" id="UP000824261"/>
    </source>
</evidence>
<accession>A0A9D0ZYN6</accession>
<dbReference type="GO" id="GO:0046523">
    <property type="term" value="F:S-methyl-5-thioribose-1-phosphate isomerase activity"/>
    <property type="evidence" value="ECO:0007669"/>
    <property type="project" value="UniProtKB-UniRule"/>
</dbReference>
<keyword evidence="3" id="KW-0486">Methionine biosynthesis</keyword>
<keyword evidence="1 3" id="KW-0413">Isomerase</keyword>
<reference evidence="4" key="1">
    <citation type="submission" date="2020-10" db="EMBL/GenBank/DDBJ databases">
        <authorList>
            <person name="Gilroy R."/>
        </authorList>
    </citation>
    <scope>NUCLEOTIDE SEQUENCE</scope>
    <source>
        <strain evidence="4">ChiGjej1B1-2707</strain>
    </source>
</reference>
<dbReference type="NCBIfam" id="TIGR00512">
    <property type="entry name" value="salvage_mtnA"/>
    <property type="match status" value="1"/>
</dbReference>
<dbReference type="GO" id="GO:0019509">
    <property type="term" value="P:L-methionine salvage from methylthioadenosine"/>
    <property type="evidence" value="ECO:0007669"/>
    <property type="project" value="UniProtKB-UniRule"/>
</dbReference>
<dbReference type="Gene3D" id="3.40.50.10470">
    <property type="entry name" value="Translation initiation factor eif-2b, domain 2"/>
    <property type="match status" value="1"/>
</dbReference>
<dbReference type="Proteomes" id="UP000824261">
    <property type="component" value="Unassembled WGS sequence"/>
</dbReference>
<evidence type="ECO:0000256" key="2">
    <source>
        <dbReference type="ARBA" id="ARBA00052401"/>
    </source>
</evidence>